<keyword evidence="2" id="KW-0812">Transmembrane</keyword>
<dbReference type="Pfam" id="PF07470">
    <property type="entry name" value="Glyco_hydro_88"/>
    <property type="match status" value="1"/>
</dbReference>
<dbReference type="SUPFAM" id="SSF48208">
    <property type="entry name" value="Six-hairpin glycosidases"/>
    <property type="match status" value="1"/>
</dbReference>
<feature type="transmembrane region" description="Helical" evidence="2">
    <location>
        <begin position="6"/>
        <end position="26"/>
    </location>
</feature>
<evidence type="ECO:0000313" key="4">
    <source>
        <dbReference type="Proteomes" id="UP000195696"/>
    </source>
</evidence>
<dbReference type="Proteomes" id="UP000195696">
    <property type="component" value="Unassembled WGS sequence"/>
</dbReference>
<proteinExistence type="predicted"/>
<dbReference type="InterPro" id="IPR008928">
    <property type="entry name" value="6-hairpin_glycosidase_sf"/>
</dbReference>
<keyword evidence="2" id="KW-1133">Transmembrane helix</keyword>
<dbReference type="InterPro" id="IPR010905">
    <property type="entry name" value="Glyco_hydro_88"/>
</dbReference>
<dbReference type="GO" id="GO:0005975">
    <property type="term" value="P:carbohydrate metabolic process"/>
    <property type="evidence" value="ECO:0007669"/>
    <property type="project" value="InterPro"/>
</dbReference>
<sequence length="393" mass="44853">MFIQGISVVLLSVITVIILIDIIPIWRDWLSRIKIGKCTDRGIWNKSITSRGVKWINKTPKIKMTDNTRLVVIDMLKGNYIKSAIQHWQEAALVLGLSEYLKNNADKEVNKEVVKFLDSKFDSDGQWITKPQHVDGAILAYAIMKLDFIDIDKYKNALDYIWEMIKSHLGEDGTIGYRNSMQSYRYVDTIGFVCPFLVAYGIRYNKGECIDLAVKQVTEYERYGMLDTYHIPSHAYKLVGKIPVGLYGWGRGAGWFAIGLIDAWNELPQDNKYKAILAECITKYAKAFMSFQQDNGSWNWTIARDECRADSSATATLGWFMLNASQINDISNECLDSADKAINYLMKVTRRNGAVDFSQGDTKDIGVYSMLFNILPFTQGFSIRIINLRKNLK</sequence>
<dbReference type="PANTHER" id="PTHR33886:SF11">
    <property type="entry name" value="WALL GLYCOSYL HYDROLASE YTER, PUTATIVE (AFU_ORTHOLOGUE AFUA_2G14630)-RELATED"/>
    <property type="match status" value="1"/>
</dbReference>
<evidence type="ECO:0000256" key="1">
    <source>
        <dbReference type="ARBA" id="ARBA00022801"/>
    </source>
</evidence>
<accession>A0A1G4ENZ8</accession>
<dbReference type="PANTHER" id="PTHR33886">
    <property type="entry name" value="UNSATURATED RHAMNOGALACTURONAN HYDROLASE (EUROFUNG)"/>
    <property type="match status" value="1"/>
</dbReference>
<evidence type="ECO:0000256" key="2">
    <source>
        <dbReference type="SAM" id="Phobius"/>
    </source>
</evidence>
<dbReference type="AlphaFoldDB" id="A0A1G4ENZ8"/>
<keyword evidence="2" id="KW-0472">Membrane</keyword>
<dbReference type="RefSeq" id="WP_016105881.1">
    <property type="nucleotide sequence ID" value="NZ_FMAK01000045.1"/>
</dbReference>
<dbReference type="Gene3D" id="1.50.10.10">
    <property type="match status" value="1"/>
</dbReference>
<keyword evidence="1" id="KW-0378">Hydrolase</keyword>
<protein>
    <recommendedName>
        <fullName evidence="5">Unsaturated rhamnogalacturonyl hydrolase</fullName>
    </recommendedName>
</protein>
<gene>
    <name evidence="3" type="ORF">BWGO95_03720</name>
</gene>
<organism evidence="3 4">
    <name type="scientific">Bacillus mycoides</name>
    <dbReference type="NCBI Taxonomy" id="1405"/>
    <lineage>
        <taxon>Bacteria</taxon>
        <taxon>Bacillati</taxon>
        <taxon>Bacillota</taxon>
        <taxon>Bacilli</taxon>
        <taxon>Bacillales</taxon>
        <taxon>Bacillaceae</taxon>
        <taxon>Bacillus</taxon>
        <taxon>Bacillus cereus group</taxon>
    </lineage>
</organism>
<name>A0A1G4ENZ8_BACMY</name>
<dbReference type="InterPro" id="IPR012341">
    <property type="entry name" value="6hp_glycosidase-like_sf"/>
</dbReference>
<dbReference type="GO" id="GO:0016787">
    <property type="term" value="F:hydrolase activity"/>
    <property type="evidence" value="ECO:0007669"/>
    <property type="project" value="UniProtKB-KW"/>
</dbReference>
<evidence type="ECO:0000313" key="3">
    <source>
        <dbReference type="EMBL" id="SCB69558.1"/>
    </source>
</evidence>
<reference evidence="3 4" key="1">
    <citation type="submission" date="2016-08" db="EMBL/GenBank/DDBJ databases">
        <authorList>
            <person name="Seilhamer J.J."/>
        </authorList>
    </citation>
    <scope>NUCLEOTIDE SEQUENCE [LARGE SCALE GENOMIC DNA]</scope>
    <source>
        <strain evidence="3 4">SDA_GO95</strain>
    </source>
</reference>
<evidence type="ECO:0008006" key="5">
    <source>
        <dbReference type="Google" id="ProtNLM"/>
    </source>
</evidence>
<dbReference type="InterPro" id="IPR052043">
    <property type="entry name" value="PolySaccharide_Degr_Enz"/>
</dbReference>
<dbReference type="EMBL" id="FMAK01000045">
    <property type="protein sequence ID" value="SCB69558.1"/>
    <property type="molecule type" value="Genomic_DNA"/>
</dbReference>